<dbReference type="Proteomes" id="UP000224101">
    <property type="component" value="Segment"/>
</dbReference>
<dbReference type="RefSeq" id="YP_009609769.1">
    <property type="nucleotide sequence ID" value="NC_041997.1"/>
</dbReference>
<name>A0A218M325_9CAUD</name>
<keyword evidence="2" id="KW-1185">Reference proteome</keyword>
<protein>
    <submittedName>
        <fullName evidence="1">Uncharacterized protein</fullName>
    </submittedName>
</protein>
<dbReference type="GeneID" id="40085854"/>
<evidence type="ECO:0000313" key="2">
    <source>
        <dbReference type="Proteomes" id="UP000224101"/>
    </source>
</evidence>
<dbReference type="KEGG" id="vg:40085854"/>
<dbReference type="EMBL" id="KY979132">
    <property type="protein sequence ID" value="ASD50451.1"/>
    <property type="molecule type" value="Genomic_DNA"/>
</dbReference>
<organism evidence="1 2">
    <name type="scientific">Acidovorax phage ACP17</name>
    <dbReference type="NCBI Taxonomy" id="2010329"/>
    <lineage>
        <taxon>Viruses</taxon>
        <taxon>Duplodnaviria</taxon>
        <taxon>Heunggongvirae</taxon>
        <taxon>Uroviricota</taxon>
        <taxon>Caudoviricetes</taxon>
        <taxon>Busanvirus</taxon>
        <taxon>Busanvirus ACP17</taxon>
    </lineage>
</organism>
<accession>A0A218M325</accession>
<sequence length="44" mass="4689">MKPALLALAVLDLKEPAITRDDPDRAVSVVFLSIPIAANDAKDD</sequence>
<reference evidence="1 2" key="1">
    <citation type="submission" date="2017-08" db="EMBL/GenBank/DDBJ databases">
        <title>Characterization and complete genome sequence of novel bacteriophage infecting the causal agent of bacterial fruit blotch, Acidovorax citrulli.</title>
        <authorList>
            <person name="Midani A.R."/>
            <person name="Park S.-H."/>
            <person name="Choi T.-J."/>
        </authorList>
    </citation>
    <scope>NUCLEOTIDE SEQUENCE [LARGE SCALE GENOMIC DNA]</scope>
</reference>
<proteinExistence type="predicted"/>
<evidence type="ECO:0000313" key="1">
    <source>
        <dbReference type="EMBL" id="ASD50451.1"/>
    </source>
</evidence>